<evidence type="ECO:0000259" key="13">
    <source>
        <dbReference type="Pfam" id="PF23259"/>
    </source>
</evidence>
<evidence type="ECO:0000256" key="8">
    <source>
        <dbReference type="ARBA" id="ARBA00023136"/>
    </source>
</evidence>
<evidence type="ECO:0000256" key="10">
    <source>
        <dbReference type="SAM" id="Phobius"/>
    </source>
</evidence>
<feature type="transmembrane region" description="Helical" evidence="10">
    <location>
        <begin position="213"/>
        <end position="235"/>
    </location>
</feature>
<dbReference type="KEGG" id="qsa:O6P43_014116"/>
<reference evidence="14" key="1">
    <citation type="journal article" date="2023" name="Science">
        <title>Elucidation of the pathway for biosynthesis of saponin adjuvants from the soapbark tree.</title>
        <authorList>
            <person name="Reed J."/>
            <person name="Orme A."/>
            <person name="El-Demerdash A."/>
            <person name="Owen C."/>
            <person name="Martin L.B.B."/>
            <person name="Misra R.C."/>
            <person name="Kikuchi S."/>
            <person name="Rejzek M."/>
            <person name="Martin A.C."/>
            <person name="Harkess A."/>
            <person name="Leebens-Mack J."/>
            <person name="Louveau T."/>
            <person name="Stephenson M.J."/>
            <person name="Osbourn A."/>
        </authorList>
    </citation>
    <scope>NUCLEOTIDE SEQUENCE</scope>
    <source>
        <strain evidence="14">S10</strain>
    </source>
</reference>
<feature type="domain" description="Cation/H(+) antiporter C-terminal" evidence="13">
    <location>
        <begin position="642"/>
        <end position="788"/>
    </location>
</feature>
<feature type="transmembrane region" description="Helical" evidence="10">
    <location>
        <begin position="84"/>
        <end position="102"/>
    </location>
</feature>
<comment type="caution">
    <text evidence="14">The sequence shown here is derived from an EMBL/GenBank/DDBJ whole genome shotgun (WGS) entry which is preliminary data.</text>
</comment>
<evidence type="ECO:0000259" key="12">
    <source>
        <dbReference type="Pfam" id="PF23256"/>
    </source>
</evidence>
<evidence type="ECO:0000259" key="11">
    <source>
        <dbReference type="Pfam" id="PF00999"/>
    </source>
</evidence>
<keyword evidence="5" id="KW-0630">Potassium</keyword>
<keyword evidence="6 10" id="KW-1133">Transmembrane helix</keyword>
<evidence type="ECO:0000256" key="6">
    <source>
        <dbReference type="ARBA" id="ARBA00022989"/>
    </source>
</evidence>
<evidence type="ECO:0000256" key="5">
    <source>
        <dbReference type="ARBA" id="ARBA00022958"/>
    </source>
</evidence>
<organism evidence="14 15">
    <name type="scientific">Quillaja saponaria</name>
    <name type="common">Soap bark tree</name>
    <dbReference type="NCBI Taxonomy" id="32244"/>
    <lineage>
        <taxon>Eukaryota</taxon>
        <taxon>Viridiplantae</taxon>
        <taxon>Streptophyta</taxon>
        <taxon>Embryophyta</taxon>
        <taxon>Tracheophyta</taxon>
        <taxon>Spermatophyta</taxon>
        <taxon>Magnoliopsida</taxon>
        <taxon>eudicotyledons</taxon>
        <taxon>Gunneridae</taxon>
        <taxon>Pentapetalae</taxon>
        <taxon>rosids</taxon>
        <taxon>fabids</taxon>
        <taxon>Fabales</taxon>
        <taxon>Quillajaceae</taxon>
        <taxon>Quillaja</taxon>
    </lineage>
</organism>
<dbReference type="PANTHER" id="PTHR32468:SF164">
    <property type="entry name" value="OS05G0485000 PROTEIN"/>
    <property type="match status" value="1"/>
</dbReference>
<evidence type="ECO:0000256" key="3">
    <source>
        <dbReference type="ARBA" id="ARBA00022538"/>
    </source>
</evidence>
<keyword evidence="7" id="KW-0406">Ion transport</keyword>
<dbReference type="InterPro" id="IPR057290">
    <property type="entry name" value="CHX17_C"/>
</dbReference>
<keyword evidence="2" id="KW-0813">Transport</keyword>
<keyword evidence="4 10" id="KW-0812">Transmembrane</keyword>
<comment type="similarity">
    <text evidence="9">Belongs to the monovalent cation:proton antiporter 2 (CPA2) transporter (TC 2.A.37) family. CHX (TC 2.A.37.4) subfamily.</text>
</comment>
<dbReference type="GO" id="GO:0006813">
    <property type="term" value="P:potassium ion transport"/>
    <property type="evidence" value="ECO:0007669"/>
    <property type="project" value="UniProtKB-KW"/>
</dbReference>
<dbReference type="InterPro" id="IPR038770">
    <property type="entry name" value="Na+/solute_symporter_sf"/>
</dbReference>
<dbReference type="InterPro" id="IPR050794">
    <property type="entry name" value="CPA2_transporter"/>
</dbReference>
<accession>A0AAD7PQY4</accession>
<evidence type="ECO:0000313" key="15">
    <source>
        <dbReference type="Proteomes" id="UP001163823"/>
    </source>
</evidence>
<evidence type="ECO:0000256" key="7">
    <source>
        <dbReference type="ARBA" id="ARBA00023065"/>
    </source>
</evidence>
<feature type="transmembrane region" description="Helical" evidence="10">
    <location>
        <begin position="177"/>
        <end position="201"/>
    </location>
</feature>
<evidence type="ECO:0000256" key="2">
    <source>
        <dbReference type="ARBA" id="ARBA00022448"/>
    </source>
</evidence>
<dbReference type="GO" id="GO:0015297">
    <property type="term" value="F:antiporter activity"/>
    <property type="evidence" value="ECO:0007669"/>
    <property type="project" value="InterPro"/>
</dbReference>
<feature type="transmembrane region" description="Helical" evidence="10">
    <location>
        <begin position="427"/>
        <end position="449"/>
    </location>
</feature>
<sequence length="807" mass="89328">METGEDKLIQETLHAGMGESMDIGDSYVCHVVHQINSRGLWFGDDPLTFSFPLLLLQLFLISISTRSIYIILKPFGQPSIVSQILGGVVLGPSILGRSSAFANKVFPAKGRSVLETFAFFGFMLFIFLIGVKIDPSIILRSGKRALCIGILGFSVPFVLAGTVACILYQFASLDDDVSNILFFVVSLQSITAFPVIACFLTELKILNSEIGRLASASSIVCDVCYWSVMTVSFAAKLASEKSIGASIGSFVSAVLLISFIMFGVRPAALWAIRRTPEGKPVKEIYIFVVFVTLLVCGFMGELIGLSAFIASFLVGLAIPEGPPLGAALVDRLDCFCSVLLMPILFTIGGLKMDVFAIQKLKNVGVIQLIIFVSFFGKIVGTVLPPLFCRMPFRDALSLGLIMNSKGIVELVMLIGLKVRDIMSEECYTIMVISLVIITGVVSPIVKVLYDPSSRFLAYKRRTILHQRDDEELRILACIHRQDNVLAILNLLAASNPNKESPINLVALHLVKLAGRASSLLVAHLPRDKPSQYPTQTEQIFNAFRKFEHHHSGHVILHCYKGISPYATMHNDVCSLALEKRTTFIIIPFHKQWIIGGRVESSYAFRHLNKNVLDKAPCSVGVLIDRGNQSKFWCDLADPAIYQVAVLFFGGADDREALAYARRMMEQHNVLITLLHFSAPAPAEIVGGTARSKMLDTQILSEFRLNAFRNDRVSYRDEQVTDGRCVLTVLESMECTYDLVLVGRRHGESRLMSDLRKWNERGELGVVGEILATTNFKGGTSILVMQQQTRLWGLRDPEESTRLRRVNI</sequence>
<dbReference type="GO" id="GO:0016020">
    <property type="term" value="C:membrane"/>
    <property type="evidence" value="ECO:0007669"/>
    <property type="project" value="UniProtKB-SubCell"/>
</dbReference>
<dbReference type="AlphaFoldDB" id="A0AAD7PQY4"/>
<dbReference type="InterPro" id="IPR057291">
    <property type="entry name" value="CHX17_2nd"/>
</dbReference>
<feature type="transmembrane region" description="Helical" evidence="10">
    <location>
        <begin position="395"/>
        <end position="415"/>
    </location>
</feature>
<feature type="transmembrane region" description="Helical" evidence="10">
    <location>
        <begin position="114"/>
        <end position="133"/>
    </location>
</feature>
<dbReference type="EMBL" id="JARAOO010000006">
    <property type="protein sequence ID" value="KAJ7964272.1"/>
    <property type="molecule type" value="Genomic_DNA"/>
</dbReference>
<feature type="transmembrane region" description="Helical" evidence="10">
    <location>
        <begin position="247"/>
        <end position="272"/>
    </location>
</feature>
<evidence type="ECO:0000256" key="1">
    <source>
        <dbReference type="ARBA" id="ARBA00004141"/>
    </source>
</evidence>
<proteinExistence type="inferred from homology"/>
<comment type="subcellular location">
    <subcellularLocation>
        <location evidence="1">Membrane</location>
        <topology evidence="1">Multi-pass membrane protein</topology>
    </subcellularLocation>
</comment>
<feature type="transmembrane region" description="Helical" evidence="10">
    <location>
        <begin position="362"/>
        <end position="383"/>
    </location>
</feature>
<dbReference type="GO" id="GO:0012505">
    <property type="term" value="C:endomembrane system"/>
    <property type="evidence" value="ECO:0007669"/>
    <property type="project" value="TreeGrafter"/>
</dbReference>
<evidence type="ECO:0000313" key="14">
    <source>
        <dbReference type="EMBL" id="KAJ7964272.1"/>
    </source>
</evidence>
<name>A0AAD7PQY4_QUISA</name>
<feature type="transmembrane region" description="Helical" evidence="10">
    <location>
        <begin position="284"/>
        <end position="317"/>
    </location>
</feature>
<dbReference type="Gene3D" id="1.20.1530.20">
    <property type="match status" value="1"/>
</dbReference>
<feature type="transmembrane region" description="Helical" evidence="10">
    <location>
        <begin position="329"/>
        <end position="350"/>
    </location>
</feature>
<keyword evidence="8 10" id="KW-0472">Membrane</keyword>
<dbReference type="Pfam" id="PF23256">
    <property type="entry name" value="CHX17_2nd"/>
    <property type="match status" value="1"/>
</dbReference>
<evidence type="ECO:0000256" key="9">
    <source>
        <dbReference type="ARBA" id="ARBA00038341"/>
    </source>
</evidence>
<keyword evidence="15" id="KW-1185">Reference proteome</keyword>
<feature type="domain" description="Cation/H+ exchanger transmembrane" evidence="11">
    <location>
        <begin position="68"/>
        <end position="446"/>
    </location>
</feature>
<dbReference type="PANTHER" id="PTHR32468">
    <property type="entry name" value="CATION/H + ANTIPORTER"/>
    <property type="match status" value="1"/>
</dbReference>
<dbReference type="GO" id="GO:0006885">
    <property type="term" value="P:regulation of pH"/>
    <property type="evidence" value="ECO:0007669"/>
    <property type="project" value="TreeGrafter"/>
</dbReference>
<dbReference type="Pfam" id="PF00999">
    <property type="entry name" value="Na_H_Exchanger"/>
    <property type="match status" value="1"/>
</dbReference>
<dbReference type="GO" id="GO:1902600">
    <property type="term" value="P:proton transmembrane transport"/>
    <property type="evidence" value="ECO:0007669"/>
    <property type="project" value="InterPro"/>
</dbReference>
<dbReference type="Pfam" id="PF23259">
    <property type="entry name" value="CHX17_C"/>
    <property type="match status" value="1"/>
</dbReference>
<protein>
    <submittedName>
        <fullName evidence="14">Cation/H(+) antiporter 15</fullName>
    </submittedName>
</protein>
<dbReference type="InterPro" id="IPR006153">
    <property type="entry name" value="Cation/H_exchanger_TM"/>
</dbReference>
<feature type="transmembrane region" description="Helical" evidence="10">
    <location>
        <begin position="49"/>
        <end position="72"/>
    </location>
</feature>
<keyword evidence="3" id="KW-0633">Potassium transport</keyword>
<dbReference type="Proteomes" id="UP001163823">
    <property type="component" value="Chromosome 6"/>
</dbReference>
<feature type="domain" description="Cation/H(+) antiporter central" evidence="12">
    <location>
        <begin position="504"/>
        <end position="627"/>
    </location>
</feature>
<feature type="transmembrane region" description="Helical" evidence="10">
    <location>
        <begin position="145"/>
        <end position="171"/>
    </location>
</feature>
<gene>
    <name evidence="14" type="ORF">O6P43_014116</name>
</gene>
<evidence type="ECO:0000256" key="4">
    <source>
        <dbReference type="ARBA" id="ARBA00022692"/>
    </source>
</evidence>